<dbReference type="SUPFAM" id="SSF54292">
    <property type="entry name" value="2Fe-2S ferredoxin-like"/>
    <property type="match status" value="1"/>
</dbReference>
<dbReference type="AlphaFoldDB" id="A0A2S4JRX5"/>
<reference evidence="8" key="1">
    <citation type="submission" date="2015-12" db="EMBL/GenBank/DDBJ databases">
        <authorList>
            <person name="Lodha T.D."/>
            <person name="Chintalapati S."/>
            <person name="Chintalapati V.R."/>
            <person name="Sravanthi T."/>
        </authorList>
    </citation>
    <scope>NUCLEOTIDE SEQUENCE [LARGE SCALE GENOMIC DNA]</scope>
    <source>
        <strain evidence="8">JC133</strain>
    </source>
</reference>
<dbReference type="SUPFAM" id="SSF47741">
    <property type="entry name" value="CO dehydrogenase ISP C-domain like"/>
    <property type="match status" value="1"/>
</dbReference>
<dbReference type="GO" id="GO:0016491">
    <property type="term" value="F:oxidoreductase activity"/>
    <property type="evidence" value="ECO:0007669"/>
    <property type="project" value="UniProtKB-KW"/>
</dbReference>
<keyword evidence="2" id="KW-0479">Metal-binding</keyword>
<dbReference type="RefSeq" id="WP_103680055.1">
    <property type="nucleotide sequence ID" value="NZ_LPWH01000062.1"/>
</dbReference>
<dbReference type="Gene3D" id="3.10.20.30">
    <property type="match status" value="1"/>
</dbReference>
<name>A0A2S4JRX5_9SPIO</name>
<sequence length="168" mass="18173">MKVFRGLTEIVLQVNGEDRRVGVQPGETLLHTVRDGLGLTGTKRGCENGDCGACTVQIEGVPVKSCYTLTVDVEGRAITTIEGLQGSVAREAFEQEEGFQCGYCTSGFIVNADAFLRRPGGRAATRGDRGGAGDLRERHIWLQSNICRCTGYETIERALDRCEGGEKT</sequence>
<organism evidence="7 8">
    <name type="scientific">Alkalispirochaeta sphaeroplastigenens</name>
    <dbReference type="NCBI Taxonomy" id="1187066"/>
    <lineage>
        <taxon>Bacteria</taxon>
        <taxon>Pseudomonadati</taxon>
        <taxon>Spirochaetota</taxon>
        <taxon>Spirochaetia</taxon>
        <taxon>Spirochaetales</taxon>
        <taxon>Spirochaetaceae</taxon>
        <taxon>Alkalispirochaeta</taxon>
    </lineage>
</organism>
<keyword evidence="5" id="KW-0411">Iron-sulfur</keyword>
<dbReference type="GO" id="GO:0051537">
    <property type="term" value="F:2 iron, 2 sulfur cluster binding"/>
    <property type="evidence" value="ECO:0007669"/>
    <property type="project" value="UniProtKB-KW"/>
</dbReference>
<evidence type="ECO:0000256" key="2">
    <source>
        <dbReference type="ARBA" id="ARBA00022723"/>
    </source>
</evidence>
<evidence type="ECO:0000313" key="7">
    <source>
        <dbReference type="EMBL" id="POR02289.1"/>
    </source>
</evidence>
<dbReference type="InterPro" id="IPR012675">
    <property type="entry name" value="Beta-grasp_dom_sf"/>
</dbReference>
<evidence type="ECO:0000256" key="4">
    <source>
        <dbReference type="ARBA" id="ARBA00023004"/>
    </source>
</evidence>
<protein>
    <submittedName>
        <fullName evidence="7">(2Fe-2S)-binding protein</fullName>
    </submittedName>
</protein>
<evidence type="ECO:0000313" key="8">
    <source>
        <dbReference type="Proteomes" id="UP000237350"/>
    </source>
</evidence>
<dbReference type="InterPro" id="IPR001041">
    <property type="entry name" value="2Fe-2S_ferredoxin-type"/>
</dbReference>
<accession>A0A2S4JRX5</accession>
<dbReference type="Pfam" id="PF00111">
    <property type="entry name" value="Fer2"/>
    <property type="match status" value="1"/>
</dbReference>
<dbReference type="CDD" id="cd00207">
    <property type="entry name" value="fer2"/>
    <property type="match status" value="1"/>
</dbReference>
<dbReference type="InterPro" id="IPR036010">
    <property type="entry name" value="2Fe-2S_ferredoxin-like_sf"/>
</dbReference>
<dbReference type="PROSITE" id="PS00197">
    <property type="entry name" value="2FE2S_FER_1"/>
    <property type="match status" value="1"/>
</dbReference>
<keyword evidence="1" id="KW-0001">2Fe-2S</keyword>
<dbReference type="Gene3D" id="1.10.150.120">
    <property type="entry name" value="[2Fe-2S]-binding domain"/>
    <property type="match status" value="1"/>
</dbReference>
<evidence type="ECO:0000256" key="1">
    <source>
        <dbReference type="ARBA" id="ARBA00022714"/>
    </source>
</evidence>
<gene>
    <name evidence="7" type="ORF">AU468_06795</name>
</gene>
<proteinExistence type="predicted"/>
<dbReference type="GO" id="GO:0046872">
    <property type="term" value="F:metal ion binding"/>
    <property type="evidence" value="ECO:0007669"/>
    <property type="project" value="UniProtKB-KW"/>
</dbReference>
<evidence type="ECO:0000259" key="6">
    <source>
        <dbReference type="PROSITE" id="PS51085"/>
    </source>
</evidence>
<dbReference type="InterPro" id="IPR006058">
    <property type="entry name" value="2Fe2S_fd_BS"/>
</dbReference>
<dbReference type="InterPro" id="IPR002888">
    <property type="entry name" value="2Fe-2S-bd"/>
</dbReference>
<dbReference type="Pfam" id="PF01799">
    <property type="entry name" value="Fer2_2"/>
    <property type="match status" value="1"/>
</dbReference>
<feature type="domain" description="2Fe-2S ferredoxin-type" evidence="6">
    <location>
        <begin position="8"/>
        <end position="84"/>
    </location>
</feature>
<dbReference type="OrthoDB" id="9796880at2"/>
<dbReference type="Proteomes" id="UP000237350">
    <property type="component" value="Unassembled WGS sequence"/>
</dbReference>
<dbReference type="PANTHER" id="PTHR44379">
    <property type="entry name" value="OXIDOREDUCTASE WITH IRON-SULFUR SUBUNIT"/>
    <property type="match status" value="1"/>
</dbReference>
<dbReference type="FunFam" id="3.10.20.30:FF:000020">
    <property type="entry name" value="Xanthine dehydrogenase iron-sulfur subunit"/>
    <property type="match status" value="1"/>
</dbReference>
<keyword evidence="3" id="KW-0560">Oxidoreductase</keyword>
<evidence type="ECO:0000256" key="3">
    <source>
        <dbReference type="ARBA" id="ARBA00023002"/>
    </source>
</evidence>
<comment type="caution">
    <text evidence="7">The sequence shown here is derived from an EMBL/GenBank/DDBJ whole genome shotgun (WGS) entry which is preliminary data.</text>
</comment>
<keyword evidence="4" id="KW-0408">Iron</keyword>
<keyword evidence="8" id="KW-1185">Reference proteome</keyword>
<dbReference type="PANTHER" id="PTHR44379:SF7">
    <property type="entry name" value="XANTHINE DEHYDROGENASE SUBUNIT E-RELATED"/>
    <property type="match status" value="1"/>
</dbReference>
<evidence type="ECO:0000256" key="5">
    <source>
        <dbReference type="ARBA" id="ARBA00023014"/>
    </source>
</evidence>
<dbReference type="PROSITE" id="PS51085">
    <property type="entry name" value="2FE2S_FER_2"/>
    <property type="match status" value="1"/>
</dbReference>
<dbReference type="InterPro" id="IPR036884">
    <property type="entry name" value="2Fe-2S-bd_dom_sf"/>
</dbReference>
<dbReference type="InterPro" id="IPR051452">
    <property type="entry name" value="Diverse_Oxidoreductases"/>
</dbReference>
<dbReference type="EMBL" id="LPWH01000062">
    <property type="protein sequence ID" value="POR02289.1"/>
    <property type="molecule type" value="Genomic_DNA"/>
</dbReference>